<dbReference type="EMBL" id="MFEG01000003">
    <property type="protein sequence ID" value="OGE76561.1"/>
    <property type="molecule type" value="Genomic_DNA"/>
</dbReference>
<dbReference type="Proteomes" id="UP000176547">
    <property type="component" value="Unassembled WGS sequence"/>
</dbReference>
<comment type="caution">
    <text evidence="2">The sequence shown here is derived from an EMBL/GenBank/DDBJ whole genome shotgun (WGS) entry which is preliminary data.</text>
</comment>
<dbReference type="AlphaFoldDB" id="A0A1F5NFU3"/>
<proteinExistence type="predicted"/>
<organism evidence="2 3">
    <name type="scientific">Candidatus Doudnabacteria bacterium RIFCSPHIGHO2_01_52_17</name>
    <dbReference type="NCBI Taxonomy" id="1817820"/>
    <lineage>
        <taxon>Bacteria</taxon>
        <taxon>Candidatus Doudnaibacteriota</taxon>
    </lineage>
</organism>
<name>A0A1F5NFU3_9BACT</name>
<keyword evidence="1" id="KW-0812">Transmembrane</keyword>
<evidence type="ECO:0000313" key="3">
    <source>
        <dbReference type="Proteomes" id="UP000176547"/>
    </source>
</evidence>
<gene>
    <name evidence="2" type="ORF">A3K06_03580</name>
</gene>
<sequence>MKKTIYIIAFTFLGILSQFILHAWVEMIYIRALLRDYGSYGLGLSWSDWDLVHRIVSVILLIAGVAFGFWQGQYWWRQIYPHTKSRNV</sequence>
<evidence type="ECO:0000313" key="2">
    <source>
        <dbReference type="EMBL" id="OGE76561.1"/>
    </source>
</evidence>
<protein>
    <submittedName>
        <fullName evidence="2">Uncharacterized protein</fullName>
    </submittedName>
</protein>
<reference evidence="2 3" key="1">
    <citation type="journal article" date="2016" name="Nat. Commun.">
        <title>Thousands of microbial genomes shed light on interconnected biogeochemical processes in an aquifer system.</title>
        <authorList>
            <person name="Anantharaman K."/>
            <person name="Brown C.T."/>
            <person name="Hug L.A."/>
            <person name="Sharon I."/>
            <person name="Castelle C.J."/>
            <person name="Probst A.J."/>
            <person name="Thomas B.C."/>
            <person name="Singh A."/>
            <person name="Wilkins M.J."/>
            <person name="Karaoz U."/>
            <person name="Brodie E.L."/>
            <person name="Williams K.H."/>
            <person name="Hubbard S.S."/>
            <person name="Banfield J.F."/>
        </authorList>
    </citation>
    <scope>NUCLEOTIDE SEQUENCE [LARGE SCALE GENOMIC DNA]</scope>
</reference>
<keyword evidence="1" id="KW-0472">Membrane</keyword>
<keyword evidence="1" id="KW-1133">Transmembrane helix</keyword>
<evidence type="ECO:0000256" key="1">
    <source>
        <dbReference type="SAM" id="Phobius"/>
    </source>
</evidence>
<accession>A0A1F5NFU3</accession>
<feature type="transmembrane region" description="Helical" evidence="1">
    <location>
        <begin position="51"/>
        <end position="70"/>
    </location>
</feature>
<feature type="transmembrane region" description="Helical" evidence="1">
    <location>
        <begin position="7"/>
        <end position="31"/>
    </location>
</feature>